<accession>A0A1S3ZD59</accession>
<evidence type="ECO:0000256" key="4">
    <source>
        <dbReference type="ARBA" id="ARBA00022989"/>
    </source>
</evidence>
<reference evidence="7" key="1">
    <citation type="submission" date="2025-08" db="UniProtKB">
        <authorList>
            <consortium name="RefSeq"/>
        </authorList>
    </citation>
    <scope>IDENTIFICATION</scope>
</reference>
<dbReference type="RefSeq" id="XP_016462385.1">
    <property type="nucleotide sequence ID" value="XM_016606899.1"/>
</dbReference>
<dbReference type="AlphaFoldDB" id="A0A1S3ZD59"/>
<evidence type="ECO:0000256" key="6">
    <source>
        <dbReference type="SAM" id="Phobius"/>
    </source>
</evidence>
<evidence type="ECO:0000256" key="3">
    <source>
        <dbReference type="ARBA" id="ARBA00022692"/>
    </source>
</evidence>
<feature type="transmembrane region" description="Helical" evidence="6">
    <location>
        <begin position="12"/>
        <end position="34"/>
    </location>
</feature>
<proteinExistence type="inferred from homology"/>
<dbReference type="KEGG" id="nta:107785568"/>
<keyword evidence="3 6" id="KW-0812">Transmembrane</keyword>
<comment type="similarity">
    <text evidence="2">Belongs to the tetraspanin (TM4SF) family.</text>
</comment>
<dbReference type="InterPro" id="IPR018499">
    <property type="entry name" value="Tetraspanin/Peripherin"/>
</dbReference>
<dbReference type="GO" id="GO:0005886">
    <property type="term" value="C:plasma membrane"/>
    <property type="evidence" value="ECO:0000318"/>
    <property type="project" value="GO_Central"/>
</dbReference>
<organism evidence="7">
    <name type="scientific">Nicotiana tabacum</name>
    <name type="common">Common tobacco</name>
    <dbReference type="NCBI Taxonomy" id="4097"/>
    <lineage>
        <taxon>Eukaryota</taxon>
        <taxon>Viridiplantae</taxon>
        <taxon>Streptophyta</taxon>
        <taxon>Embryophyta</taxon>
        <taxon>Tracheophyta</taxon>
        <taxon>Spermatophyta</taxon>
        <taxon>Magnoliopsida</taxon>
        <taxon>eudicotyledons</taxon>
        <taxon>Gunneridae</taxon>
        <taxon>Pentapetalae</taxon>
        <taxon>asterids</taxon>
        <taxon>lamiids</taxon>
        <taxon>Solanales</taxon>
        <taxon>Solanaceae</taxon>
        <taxon>Nicotianoideae</taxon>
        <taxon>Nicotianeae</taxon>
        <taxon>Nicotiana</taxon>
    </lineage>
</organism>
<gene>
    <name evidence="7" type="primary">LOC107785568</name>
</gene>
<dbReference type="GO" id="GO:0009506">
    <property type="term" value="C:plasmodesma"/>
    <property type="evidence" value="ECO:0000318"/>
    <property type="project" value="GO_Central"/>
</dbReference>
<feature type="transmembrane region" description="Helical" evidence="6">
    <location>
        <begin position="235"/>
        <end position="257"/>
    </location>
</feature>
<dbReference type="PaxDb" id="4097-A0A1S3ZD59"/>
<sequence>MVRCSNCFMTMLNFFTLVASLILILIAISVNMNSNATVCQKTLQKPLLILGLFLLVLSLMGIIGASCHVSFLLWIYLFLLFLLLVGMIIYQLFCIVIALKHLDSNPEPKGEWEDQFQEYSHWFKKQLPDDRDWEKIKSCLIDVKYCNYLSKDRTAEFYKEKLSSTQSGCCKPPTYCNFEFQNATTWIVPKTGAKVPDDADCKAWNNEQKQMCYNCNSCKKAVLDNIKKYYKHSSLISFCIFVIISIVYSIGCCALTNNSYRHRAHVYHGYRPYGPGPYGYP</sequence>
<evidence type="ECO:0000256" key="5">
    <source>
        <dbReference type="ARBA" id="ARBA00023136"/>
    </source>
</evidence>
<dbReference type="Pfam" id="PF00335">
    <property type="entry name" value="Tetraspanin"/>
    <property type="match status" value="1"/>
</dbReference>
<dbReference type="GO" id="GO:0009734">
    <property type="term" value="P:auxin-activated signaling pathway"/>
    <property type="evidence" value="ECO:0007669"/>
    <property type="project" value="InterPro"/>
</dbReference>
<dbReference type="OMA" id="TQSCMAD"/>
<feature type="transmembrane region" description="Helical" evidence="6">
    <location>
        <begin position="71"/>
        <end position="99"/>
    </location>
</feature>
<name>A0A1S3ZD59_TOBAC</name>
<dbReference type="InterPro" id="IPR044991">
    <property type="entry name" value="TET_plant"/>
</dbReference>
<keyword evidence="5 6" id="KW-0472">Membrane</keyword>
<dbReference type="PANTHER" id="PTHR32191">
    <property type="entry name" value="TETRASPANIN-8-RELATED"/>
    <property type="match status" value="1"/>
</dbReference>
<feature type="transmembrane region" description="Helical" evidence="6">
    <location>
        <begin position="46"/>
        <end position="65"/>
    </location>
</feature>
<evidence type="ECO:0000256" key="1">
    <source>
        <dbReference type="ARBA" id="ARBA00004141"/>
    </source>
</evidence>
<evidence type="ECO:0000256" key="2">
    <source>
        <dbReference type="ARBA" id="ARBA00006840"/>
    </source>
</evidence>
<evidence type="ECO:0000313" key="7">
    <source>
        <dbReference type="RefSeq" id="XP_016462385.1"/>
    </source>
</evidence>
<protein>
    <submittedName>
        <fullName evidence="7">Tetraspanin-8-like</fullName>
    </submittedName>
</protein>
<dbReference type="OrthoDB" id="672773at2759"/>
<comment type="subcellular location">
    <subcellularLocation>
        <location evidence="1">Membrane</location>
        <topology evidence="1">Multi-pass membrane protein</topology>
    </subcellularLocation>
</comment>
<keyword evidence="4 6" id="KW-1133">Transmembrane helix</keyword>
<dbReference type="STRING" id="4097.A0A1S3ZD59"/>